<name>A0A433QNT4_9FUNG</name>
<evidence type="ECO:0000256" key="1">
    <source>
        <dbReference type="ARBA" id="ARBA00004477"/>
    </source>
</evidence>
<dbReference type="UniPathway" id="UPA00378"/>
<evidence type="ECO:0000256" key="11">
    <source>
        <dbReference type="SAM" id="MobiDB-lite"/>
    </source>
</evidence>
<reference evidence="12 13" key="1">
    <citation type="journal article" date="2018" name="New Phytol.">
        <title>Phylogenomics of Endogonaceae and evolution of mycorrhizas within Mucoromycota.</title>
        <authorList>
            <person name="Chang Y."/>
            <person name="Desiro A."/>
            <person name="Na H."/>
            <person name="Sandor L."/>
            <person name="Lipzen A."/>
            <person name="Clum A."/>
            <person name="Barry K."/>
            <person name="Grigoriev I.V."/>
            <person name="Martin F.M."/>
            <person name="Stajich J.E."/>
            <person name="Smith M.E."/>
            <person name="Bonito G."/>
            <person name="Spatafora J.W."/>
        </authorList>
    </citation>
    <scope>NUCLEOTIDE SEQUENCE [LARGE SCALE GENOMIC DNA]</scope>
    <source>
        <strain evidence="12 13">AD002</strain>
    </source>
</reference>
<comment type="caution">
    <text evidence="12">The sequence shown here is derived from an EMBL/GenBank/DDBJ whole genome shotgun (WGS) entry which is preliminary data.</text>
</comment>
<dbReference type="InterPro" id="IPR004856">
    <property type="entry name" value="Glyco_trans_ALG6/ALG8"/>
</dbReference>
<dbReference type="AlphaFoldDB" id="A0A433QNT4"/>
<keyword evidence="7 10" id="KW-0256">Endoplasmic reticulum</keyword>
<sequence length="485" mass="53695">MARTKNKRPSDPQSATRAKTVTARRALDRNLAMLRSPADRWFFFLEQSGIGGGALSLTLLFVMYVRWAVALNPYSGAATPPMYGDYEAQRHWMELTLHVPISQCLHKLALRPHVSALSIPSPHPVNPSTHPASTPLLPHTHSGSWINPAWFALDASHGYESANSKFYMRATVILFEGIVYIPAVIGFVNRWNGLSDQFRVKTEESHLVLRIFPAFRTPPHSSCFSSPPFSSSITVTSSTFPDARPDPTGHQPLPQRHICPGRPFLLSLSGLQADGSVLFSRHLCLPSRQVLPRTERVRSVRNLPIIPVWCHSPYYALPHLTASPTPIPSQLLFLRLGGVVIGTFSALLSPWLTSSAALLQVAHRVFPLARGLYEDKVANMWCAASVVIKLKEIFDVSTCMRLRYAGRDASSSHSNNTCLPPIVHQRLPATDAHATAIRSSQHLTRLLLVLVPGAREVDLVARAAHHAVARQRTALRAVAHKRRHV</sequence>
<evidence type="ECO:0000256" key="3">
    <source>
        <dbReference type="ARBA" id="ARBA00008715"/>
    </source>
</evidence>
<evidence type="ECO:0000256" key="9">
    <source>
        <dbReference type="ARBA" id="ARBA00023136"/>
    </source>
</evidence>
<feature type="transmembrane region" description="Helical" evidence="10">
    <location>
        <begin position="41"/>
        <end position="65"/>
    </location>
</feature>
<dbReference type="EMBL" id="RBNJ01002978">
    <property type="protein sequence ID" value="RUS31418.1"/>
    <property type="molecule type" value="Genomic_DNA"/>
</dbReference>
<accession>A0A433QNT4</accession>
<dbReference type="GO" id="GO:0005789">
    <property type="term" value="C:endoplasmic reticulum membrane"/>
    <property type="evidence" value="ECO:0007669"/>
    <property type="project" value="UniProtKB-SubCell"/>
</dbReference>
<dbReference type="PANTHER" id="PTHR12413">
    <property type="entry name" value="DOLICHYL GLYCOSYLTRANSFERASE"/>
    <property type="match status" value="1"/>
</dbReference>
<comment type="caution">
    <text evidence="10">Lacks conserved residue(s) required for the propagation of feature annotation.</text>
</comment>
<dbReference type="Pfam" id="PF03155">
    <property type="entry name" value="Alg6_Alg8"/>
    <property type="match status" value="3"/>
</dbReference>
<feature type="region of interest" description="Disordered" evidence="11">
    <location>
        <begin position="1"/>
        <end position="20"/>
    </location>
</feature>
<evidence type="ECO:0000256" key="7">
    <source>
        <dbReference type="ARBA" id="ARBA00022824"/>
    </source>
</evidence>
<evidence type="ECO:0000256" key="2">
    <source>
        <dbReference type="ARBA" id="ARBA00004922"/>
    </source>
</evidence>
<organism evidence="12 13">
    <name type="scientific">Jimgerdemannia flammicorona</name>
    <dbReference type="NCBI Taxonomy" id="994334"/>
    <lineage>
        <taxon>Eukaryota</taxon>
        <taxon>Fungi</taxon>
        <taxon>Fungi incertae sedis</taxon>
        <taxon>Mucoromycota</taxon>
        <taxon>Mucoromycotina</taxon>
        <taxon>Endogonomycetes</taxon>
        <taxon>Endogonales</taxon>
        <taxon>Endogonaceae</taxon>
        <taxon>Jimgerdemannia</taxon>
    </lineage>
</organism>
<keyword evidence="4 10" id="KW-0328">Glycosyltransferase</keyword>
<evidence type="ECO:0000256" key="8">
    <source>
        <dbReference type="ARBA" id="ARBA00022989"/>
    </source>
</evidence>
<comment type="pathway">
    <text evidence="2 10">Protein modification; protein glycosylation.</text>
</comment>
<keyword evidence="8 10" id="KW-1133">Transmembrane helix</keyword>
<dbReference type="Proteomes" id="UP000274822">
    <property type="component" value="Unassembled WGS sequence"/>
</dbReference>
<evidence type="ECO:0000256" key="4">
    <source>
        <dbReference type="ARBA" id="ARBA00022676"/>
    </source>
</evidence>
<dbReference type="GO" id="GO:0042281">
    <property type="term" value="F:dolichyl pyrophosphate Man9GlcNAc2 alpha-1,3-glucosyltransferase activity"/>
    <property type="evidence" value="ECO:0007669"/>
    <property type="project" value="TreeGrafter"/>
</dbReference>
<evidence type="ECO:0000256" key="6">
    <source>
        <dbReference type="ARBA" id="ARBA00022692"/>
    </source>
</evidence>
<evidence type="ECO:0000313" key="12">
    <source>
        <dbReference type="EMBL" id="RUS31418.1"/>
    </source>
</evidence>
<keyword evidence="6 10" id="KW-0812">Transmembrane</keyword>
<evidence type="ECO:0000256" key="5">
    <source>
        <dbReference type="ARBA" id="ARBA00022679"/>
    </source>
</evidence>
<keyword evidence="5 10" id="KW-0808">Transferase</keyword>
<protein>
    <recommendedName>
        <fullName evidence="10">Alpha-1,3-glucosyltransferase</fullName>
        <ecNumber evidence="10">2.4.1.-</ecNumber>
    </recommendedName>
</protein>
<dbReference type="EC" id="2.4.1.-" evidence="10"/>
<comment type="similarity">
    <text evidence="3 10">Belongs to the ALG6/ALG8 glucosyltransferase family.</text>
</comment>
<feature type="transmembrane region" description="Helical" evidence="10">
    <location>
        <begin position="332"/>
        <end position="352"/>
    </location>
</feature>
<gene>
    <name evidence="12" type="ORF">BC938DRAFT_477858</name>
</gene>
<keyword evidence="13" id="KW-1185">Reference proteome</keyword>
<comment type="subcellular location">
    <subcellularLocation>
        <location evidence="1 10">Endoplasmic reticulum membrane</location>
        <topology evidence="1 10">Multi-pass membrane protein</topology>
    </subcellularLocation>
</comment>
<proteinExistence type="inferred from homology"/>
<feature type="transmembrane region" description="Helical" evidence="10">
    <location>
        <begin position="166"/>
        <end position="189"/>
    </location>
</feature>
<evidence type="ECO:0000256" key="10">
    <source>
        <dbReference type="RuleBase" id="RU363110"/>
    </source>
</evidence>
<dbReference type="PANTHER" id="PTHR12413:SF1">
    <property type="entry name" value="DOLICHYL PYROPHOSPHATE MAN9GLCNAC2 ALPHA-1,3-GLUCOSYLTRANSFERASE"/>
    <property type="match status" value="1"/>
</dbReference>
<evidence type="ECO:0000313" key="13">
    <source>
        <dbReference type="Proteomes" id="UP000274822"/>
    </source>
</evidence>
<keyword evidence="9 10" id="KW-0472">Membrane</keyword>